<dbReference type="AlphaFoldDB" id="A0A2T6KLB8"/>
<evidence type="ECO:0000313" key="1">
    <source>
        <dbReference type="EMBL" id="PUB17005.1"/>
    </source>
</evidence>
<evidence type="ECO:0000313" key="2">
    <source>
        <dbReference type="Proteomes" id="UP000244523"/>
    </source>
</evidence>
<comment type="caution">
    <text evidence="1">The sequence shown here is derived from an EMBL/GenBank/DDBJ whole genome shotgun (WGS) entry which is preliminary data.</text>
</comment>
<organism evidence="1 2">
    <name type="scientific">Yoonia sediminilitoris</name>
    <dbReference type="NCBI Taxonomy" id="1286148"/>
    <lineage>
        <taxon>Bacteria</taxon>
        <taxon>Pseudomonadati</taxon>
        <taxon>Pseudomonadota</taxon>
        <taxon>Alphaproteobacteria</taxon>
        <taxon>Rhodobacterales</taxon>
        <taxon>Paracoccaceae</taxon>
        <taxon>Yoonia</taxon>
    </lineage>
</organism>
<dbReference type="Proteomes" id="UP000244523">
    <property type="component" value="Unassembled WGS sequence"/>
</dbReference>
<reference evidence="1 2" key="1">
    <citation type="submission" date="2018-04" db="EMBL/GenBank/DDBJ databases">
        <title>Genomic Encyclopedia of Archaeal and Bacterial Type Strains, Phase II (KMG-II): from individual species to whole genera.</title>
        <authorList>
            <person name="Goeker M."/>
        </authorList>
    </citation>
    <scope>NUCLEOTIDE SEQUENCE [LARGE SCALE GENOMIC DNA]</scope>
    <source>
        <strain evidence="1 2">DSM 29955</strain>
    </source>
</reference>
<sequence>MTKHVLDRPIDVTNERLVRAIAIERGKLPKRASLELQRRHRQAGQRLQKFAKVERKLNAEQP</sequence>
<proteinExistence type="predicted"/>
<dbReference type="RefSeq" id="WP_108385196.1">
    <property type="nucleotide sequence ID" value="NZ_QBUD01000002.1"/>
</dbReference>
<keyword evidence="2" id="KW-1185">Reference proteome</keyword>
<name>A0A2T6KLB8_9RHOB</name>
<protein>
    <submittedName>
        <fullName evidence="1">Uncharacterized protein</fullName>
    </submittedName>
</protein>
<gene>
    <name evidence="1" type="ORF">C8N45_10215</name>
</gene>
<dbReference type="EMBL" id="QBUD01000002">
    <property type="protein sequence ID" value="PUB17005.1"/>
    <property type="molecule type" value="Genomic_DNA"/>
</dbReference>
<dbReference type="OrthoDB" id="7868295at2"/>
<accession>A0A2T6KLB8</accession>